<dbReference type="KEGG" id="izh:FEM41_08965"/>
<sequence>MSLQSTHIAQPGIWLPEQTGRMQPLAETLRAAFSEQRPWFNETITLSDQLPAEGMTLSEWSRPATLEALMASYAQHIYRNDPDAQRQNKPLASLWAQWYIGLLVPPLMLALFHSGKALSVAPDAVHAVFHETGRVAHFHLHVRENRQLTTLSFEQRLESLWMDGILPVVSALENSGGVSGKLIWSNTGYLVNWFLGEIRSLLGDEQYHALRQRCFFSKQLSCGRDNPLFRTVVPRDGLLVRRTCCQRNRLPGVQQCGDCTLK</sequence>
<dbReference type="NCBIfam" id="NF007932">
    <property type="entry name" value="PRK10647.1"/>
    <property type="match status" value="1"/>
</dbReference>
<dbReference type="OrthoDB" id="5918327at2"/>
<gene>
    <name evidence="3" type="primary">fhuF</name>
    <name evidence="3" type="ORF">FEM41_08965</name>
</gene>
<dbReference type="RefSeq" id="WP_138095649.1">
    <property type="nucleotide sequence ID" value="NZ_CP040428.1"/>
</dbReference>
<dbReference type="InterPro" id="IPR024726">
    <property type="entry name" value="FhuF_C"/>
</dbReference>
<protein>
    <submittedName>
        <fullName evidence="3">Siderophore-iron reductase FhuF</fullName>
    </submittedName>
</protein>
<evidence type="ECO:0000259" key="1">
    <source>
        <dbReference type="Pfam" id="PF06276"/>
    </source>
</evidence>
<proteinExistence type="predicted"/>
<name>A0A4P8YMJ7_9ENTR</name>
<dbReference type="GO" id="GO:0051537">
    <property type="term" value="F:2 iron, 2 sulfur cluster binding"/>
    <property type="evidence" value="ECO:0007669"/>
    <property type="project" value="InterPro"/>
</dbReference>
<dbReference type="InterPro" id="IPR022770">
    <property type="entry name" value="IucA/IucC-like_C"/>
</dbReference>
<dbReference type="AlphaFoldDB" id="A0A4P8YMJ7"/>
<dbReference type="GO" id="GO:0003824">
    <property type="term" value="F:catalytic activity"/>
    <property type="evidence" value="ECO:0007669"/>
    <property type="project" value="UniProtKB-ARBA"/>
</dbReference>
<dbReference type="InterPro" id="IPR008090">
    <property type="entry name" value="Fe_iron_reduct"/>
</dbReference>
<keyword evidence="4" id="KW-1185">Reference proteome</keyword>
<organism evidence="3 4">
    <name type="scientific">Jejubacter calystegiae</name>
    <dbReference type="NCBI Taxonomy" id="2579935"/>
    <lineage>
        <taxon>Bacteria</taxon>
        <taxon>Pseudomonadati</taxon>
        <taxon>Pseudomonadota</taxon>
        <taxon>Gammaproteobacteria</taxon>
        <taxon>Enterobacterales</taxon>
        <taxon>Enterobacteriaceae</taxon>
        <taxon>Jejubacter</taxon>
    </lineage>
</organism>
<feature type="domain" description="Ferric siderophore reductase C-terminal" evidence="2">
    <location>
        <begin position="241"/>
        <end position="261"/>
    </location>
</feature>
<dbReference type="Proteomes" id="UP000302163">
    <property type="component" value="Chromosome"/>
</dbReference>
<evidence type="ECO:0000313" key="3">
    <source>
        <dbReference type="EMBL" id="QCT19772.1"/>
    </source>
</evidence>
<dbReference type="EMBL" id="CP040428">
    <property type="protein sequence ID" value="QCT19772.1"/>
    <property type="molecule type" value="Genomic_DNA"/>
</dbReference>
<evidence type="ECO:0000259" key="2">
    <source>
        <dbReference type="Pfam" id="PF11575"/>
    </source>
</evidence>
<feature type="domain" description="Aerobactin siderophore biosynthesis IucA/IucC-like C-terminal" evidence="1">
    <location>
        <begin position="93"/>
        <end position="236"/>
    </location>
</feature>
<evidence type="ECO:0000313" key="4">
    <source>
        <dbReference type="Proteomes" id="UP000302163"/>
    </source>
</evidence>
<dbReference type="NCBIfam" id="TIGR03951">
    <property type="entry name" value="Fe_III_red_FhuF"/>
    <property type="match status" value="1"/>
</dbReference>
<dbReference type="PRINTS" id="PR01714">
    <property type="entry name" value="2FE2SRDCTASE"/>
</dbReference>
<dbReference type="Pfam" id="PF11575">
    <property type="entry name" value="FhuF_C"/>
    <property type="match status" value="1"/>
</dbReference>
<dbReference type="Pfam" id="PF06276">
    <property type="entry name" value="FhuF"/>
    <property type="match status" value="1"/>
</dbReference>
<accession>A0A4P8YMJ7</accession>
<reference evidence="3 4" key="1">
    <citation type="submission" date="2019-05" db="EMBL/GenBank/DDBJ databases">
        <title>Complete genome sequence of Izhakiella calystegiae KSNA2, an endophyte isolated from beach morning glory (Calystegia soldanella).</title>
        <authorList>
            <person name="Jiang L."/>
            <person name="Jeong J.C."/>
            <person name="Kim C.Y."/>
            <person name="Kim D.H."/>
            <person name="Kim S.W."/>
            <person name="Lee j."/>
        </authorList>
    </citation>
    <scope>NUCLEOTIDE SEQUENCE [LARGE SCALE GENOMIC DNA]</scope>
    <source>
        <strain evidence="3 4">KSNA2</strain>
    </source>
</reference>